<feature type="region of interest" description="Disordered" evidence="4">
    <location>
        <begin position="1"/>
        <end position="111"/>
    </location>
</feature>
<dbReference type="Pfam" id="PF12796">
    <property type="entry name" value="Ank_2"/>
    <property type="match status" value="2"/>
</dbReference>
<dbReference type="PANTHER" id="PTHR24126">
    <property type="entry name" value="ANKYRIN REPEAT, PH AND SEC7 DOMAIN CONTAINING PROTEIN SECG-RELATED"/>
    <property type="match status" value="1"/>
</dbReference>
<evidence type="ECO:0000256" key="1">
    <source>
        <dbReference type="ARBA" id="ARBA00022737"/>
    </source>
</evidence>
<name>A0AA88KHS8_NAELO</name>
<dbReference type="PROSITE" id="PS50188">
    <property type="entry name" value="B302_SPRY"/>
    <property type="match status" value="1"/>
</dbReference>
<dbReference type="InterPro" id="IPR044736">
    <property type="entry name" value="Gid1/RanBPM/SPLA_SPRY"/>
</dbReference>
<dbReference type="PROSITE" id="PS50297">
    <property type="entry name" value="ANK_REP_REGION"/>
    <property type="match status" value="2"/>
</dbReference>
<dbReference type="InterPro" id="IPR002110">
    <property type="entry name" value="Ankyrin_rpt"/>
</dbReference>
<dbReference type="InterPro" id="IPR013320">
    <property type="entry name" value="ConA-like_dom_sf"/>
</dbReference>
<dbReference type="GeneID" id="68098895"/>
<evidence type="ECO:0000259" key="5">
    <source>
        <dbReference type="PROSITE" id="PS50188"/>
    </source>
</evidence>
<evidence type="ECO:0000256" key="4">
    <source>
        <dbReference type="SAM" id="MobiDB-lite"/>
    </source>
</evidence>
<dbReference type="Pfam" id="PF00622">
    <property type="entry name" value="SPRY"/>
    <property type="match status" value="1"/>
</dbReference>
<evidence type="ECO:0000313" key="7">
    <source>
        <dbReference type="Proteomes" id="UP000816034"/>
    </source>
</evidence>
<feature type="repeat" description="ANK" evidence="3">
    <location>
        <begin position="555"/>
        <end position="587"/>
    </location>
</feature>
<keyword evidence="7" id="KW-1185">Reference proteome</keyword>
<dbReference type="Gene3D" id="2.60.120.920">
    <property type="match status" value="1"/>
</dbReference>
<dbReference type="SMART" id="SM00248">
    <property type="entry name" value="ANK"/>
    <property type="match status" value="6"/>
</dbReference>
<dbReference type="RefSeq" id="XP_044547132.1">
    <property type="nucleotide sequence ID" value="XM_044696302.1"/>
</dbReference>
<evidence type="ECO:0000313" key="6">
    <source>
        <dbReference type="EMBL" id="KAG2381452.1"/>
    </source>
</evidence>
<dbReference type="EMBL" id="PYSW02000027">
    <property type="protein sequence ID" value="KAG2381452.1"/>
    <property type="molecule type" value="Genomic_DNA"/>
</dbReference>
<gene>
    <name evidence="6" type="ORF">C9374_006441</name>
</gene>
<protein>
    <recommendedName>
        <fullName evidence="5">B30.2/SPRY domain-containing protein</fullName>
    </recommendedName>
</protein>
<dbReference type="PROSITE" id="PS50088">
    <property type="entry name" value="ANK_REPEAT"/>
    <property type="match status" value="2"/>
</dbReference>
<dbReference type="SUPFAM" id="SSF48403">
    <property type="entry name" value="Ankyrin repeat"/>
    <property type="match status" value="1"/>
</dbReference>
<comment type="caution">
    <text evidence="6">The sequence shown here is derived from an EMBL/GenBank/DDBJ whole genome shotgun (WGS) entry which is preliminary data.</text>
</comment>
<feature type="compositionally biased region" description="Polar residues" evidence="4">
    <location>
        <begin position="54"/>
        <end position="71"/>
    </location>
</feature>
<evidence type="ECO:0000256" key="3">
    <source>
        <dbReference type="PROSITE-ProRule" id="PRU00023"/>
    </source>
</evidence>
<feature type="compositionally biased region" description="Basic and acidic residues" evidence="4">
    <location>
        <begin position="72"/>
        <end position="95"/>
    </location>
</feature>
<feature type="domain" description="B30.2/SPRY" evidence="5">
    <location>
        <begin position="78"/>
        <end position="276"/>
    </location>
</feature>
<feature type="compositionally biased region" description="Polar residues" evidence="4">
    <location>
        <begin position="1"/>
        <end position="28"/>
    </location>
</feature>
<keyword evidence="2 3" id="KW-0040">ANK repeat</keyword>
<evidence type="ECO:0000256" key="2">
    <source>
        <dbReference type="ARBA" id="ARBA00023043"/>
    </source>
</evidence>
<feature type="repeat" description="ANK" evidence="3">
    <location>
        <begin position="749"/>
        <end position="781"/>
    </location>
</feature>
<dbReference type="InterPro" id="IPR003877">
    <property type="entry name" value="SPRY_dom"/>
</dbReference>
<dbReference type="CDD" id="cd12885">
    <property type="entry name" value="SPRY_RanBP_like"/>
    <property type="match status" value="1"/>
</dbReference>
<dbReference type="Proteomes" id="UP000816034">
    <property type="component" value="Unassembled WGS sequence"/>
</dbReference>
<keyword evidence="1" id="KW-0677">Repeat</keyword>
<dbReference type="InterPro" id="IPR036770">
    <property type="entry name" value="Ankyrin_rpt-contain_sf"/>
</dbReference>
<organism evidence="6 7">
    <name type="scientific">Naegleria lovaniensis</name>
    <name type="common">Amoeba</name>
    <dbReference type="NCBI Taxonomy" id="51637"/>
    <lineage>
        <taxon>Eukaryota</taxon>
        <taxon>Discoba</taxon>
        <taxon>Heterolobosea</taxon>
        <taxon>Tetramitia</taxon>
        <taxon>Eutetramitia</taxon>
        <taxon>Vahlkampfiidae</taxon>
        <taxon>Naegleria</taxon>
    </lineage>
</organism>
<reference evidence="6 7" key="1">
    <citation type="journal article" date="2018" name="BMC Genomics">
        <title>The genome of Naegleria lovaniensis, the basis for a comparative approach to unravel pathogenicity factors of the human pathogenic amoeba N. fowleri.</title>
        <authorList>
            <person name="Liechti N."/>
            <person name="Schurch N."/>
            <person name="Bruggmann R."/>
            <person name="Wittwer M."/>
        </authorList>
    </citation>
    <scope>NUCLEOTIDE SEQUENCE [LARGE SCALE GENOMIC DNA]</scope>
    <source>
        <strain evidence="6 7">ATCC 30569</strain>
    </source>
</reference>
<dbReference type="AlphaFoldDB" id="A0AA88KHS8"/>
<dbReference type="Gene3D" id="1.25.40.20">
    <property type="entry name" value="Ankyrin repeat-containing domain"/>
    <property type="match status" value="3"/>
</dbReference>
<dbReference type="Pfam" id="PF00023">
    <property type="entry name" value="Ank"/>
    <property type="match status" value="1"/>
</dbReference>
<proteinExistence type="predicted"/>
<accession>A0AA88KHS8</accession>
<sequence length="890" mass="100285">MHESLSAVSLRSESTMSQVSNSSLSSPRIESRRIKTFYRSYTPKQAKKVIGLSVSPTSHSPSPKQRNTPQQNRKEAHNIKEEGHGNKEPRQDVEMSPHSNSGPTEPPLYILPRDDRKKISVNLEKNFIRFSTPGTCNHTSVMVNNGCDLRSTQENVFYFEAQVIRCIKNISIAIGFSSKDGYYHGFPGFDEISFAYHGDSGSIVHDSKYIEIQQPFKASDTIGAGVILPERHLFFTLNGSLLGKFYDLTSLEEIITSKEEAKLTEASDIEHVERTKVKYIYSEGVGIIKGSWIEGPTLSLETTDDGLPAEATRELVVREKRDQAIDQQTINSYLSQNNEREVIMEPEHEDPFVLYPVIGFNAPCTIEVNIGQQPFTFDVTSLNKSEPVPERTEVIGTSFGFDDVALSPSVGGKKPTPYCLWLAASIRMIFKELLKALIDKGLDVNAYSSHLGTPLHVACKQGNTVAVSALVESPNININIIHKKKSACDYAYHIPEIRYVSKMEDEISKRMTIVKKLRELGSEMNIHTAVFCGDFEKVKKCIEVDKDYVDWQDEFYRTSLHIACAMGYLDIAEFLLNNGACSNFGNFVPPPLLIAAECLNPEMVTLLCHHRAEYNIFTEGEDKHILEHLLEKFDRFEDTSKEEMFYKTIEALCAAGSDPCLVKGSSTGSFKDHRCAMLIALDRLNLKLFALFAKYSKNVIRIRGEYDESLLHLICNCIYYNEDEERILYEMALILVKDLCVDITAKDEHGNTCVHLAAGSGMSNIIKLLLLYGAEIDSTNYDGYPPLFLAIVNKQLRSAKYLIKRGAFASYQTNKGQTILHTLFDVKGKKKALYLCELNNEEIGYLAEFCVNTLGVNENLRDHVQKTARDYAIENGLSKYFPISFKYNFK</sequence>
<dbReference type="InterPro" id="IPR043136">
    <property type="entry name" value="B30.2/SPRY_sf"/>
</dbReference>
<dbReference type="SUPFAM" id="SSF49899">
    <property type="entry name" value="Concanavalin A-like lectins/glucanases"/>
    <property type="match status" value="1"/>
</dbReference>
<dbReference type="InterPro" id="IPR001870">
    <property type="entry name" value="B30.2/SPRY"/>
</dbReference>